<dbReference type="Pfam" id="PF20722">
    <property type="entry name" value="DUF6830"/>
    <property type="match status" value="2"/>
</dbReference>
<dbReference type="AlphaFoldDB" id="A0AAD4DQB8"/>
<evidence type="ECO:0000313" key="3">
    <source>
        <dbReference type="Proteomes" id="UP001195769"/>
    </source>
</evidence>
<keyword evidence="3" id="KW-1185">Reference proteome</keyword>
<organism evidence="2 3">
    <name type="scientific">Suillus fuscotomentosus</name>
    <dbReference type="NCBI Taxonomy" id="1912939"/>
    <lineage>
        <taxon>Eukaryota</taxon>
        <taxon>Fungi</taxon>
        <taxon>Dikarya</taxon>
        <taxon>Basidiomycota</taxon>
        <taxon>Agaricomycotina</taxon>
        <taxon>Agaricomycetes</taxon>
        <taxon>Agaricomycetidae</taxon>
        <taxon>Boletales</taxon>
        <taxon>Suillineae</taxon>
        <taxon>Suillaceae</taxon>
        <taxon>Suillus</taxon>
    </lineage>
</organism>
<evidence type="ECO:0000259" key="1">
    <source>
        <dbReference type="Pfam" id="PF20722"/>
    </source>
</evidence>
<evidence type="ECO:0000313" key="2">
    <source>
        <dbReference type="EMBL" id="KAG1889113.1"/>
    </source>
</evidence>
<sequence>MPGLKQQVNTDHGDAVDDDVDFDVDNNHDIPAELLATIGCPGHSCPITNHFAIAKLLQYREVGTVPVPLHLFSVRHTSFHLAYAPSIRNISVDDAALKFGLPDLQPAITDFLSREAAHGQDFVHTIGGLGELDLLLHFRSKSSNIIWPAQTLNCSPPSDIWTYGRYDPVIINNDVKCAWPINGLYGHTVGEIRLIMCPVGKAGTNWSQKDHFLTYVYRFDFIPQGRSDCELSTQLHILKRAMCSNDTRVGDIVPVMQLRAPVNLIPCFGASADHCLTPHNSMEHSSEFWLNKYWDKNTFLPLSMY</sequence>
<gene>
    <name evidence="2" type="ORF">F5891DRAFT_987430</name>
</gene>
<dbReference type="RefSeq" id="XP_041217432.1">
    <property type="nucleotide sequence ID" value="XM_041377904.1"/>
</dbReference>
<feature type="domain" description="DUF6830" evidence="1">
    <location>
        <begin position="143"/>
        <end position="189"/>
    </location>
</feature>
<proteinExistence type="predicted"/>
<dbReference type="GeneID" id="64672202"/>
<comment type="caution">
    <text evidence="2">The sequence shown here is derived from an EMBL/GenBank/DDBJ whole genome shotgun (WGS) entry which is preliminary data.</text>
</comment>
<protein>
    <recommendedName>
        <fullName evidence="1">DUF6830 domain-containing protein</fullName>
    </recommendedName>
</protein>
<name>A0AAD4DQB8_9AGAM</name>
<accession>A0AAD4DQB8</accession>
<dbReference type="InterPro" id="IPR049233">
    <property type="entry name" value="DUF6830"/>
</dbReference>
<dbReference type="Proteomes" id="UP001195769">
    <property type="component" value="Unassembled WGS sequence"/>
</dbReference>
<reference evidence="2" key="1">
    <citation type="journal article" date="2020" name="New Phytol.">
        <title>Comparative genomics reveals dynamic genome evolution in host specialist ectomycorrhizal fungi.</title>
        <authorList>
            <person name="Lofgren L.A."/>
            <person name="Nguyen N.H."/>
            <person name="Vilgalys R."/>
            <person name="Ruytinx J."/>
            <person name="Liao H.L."/>
            <person name="Branco S."/>
            <person name="Kuo A."/>
            <person name="LaButti K."/>
            <person name="Lipzen A."/>
            <person name="Andreopoulos W."/>
            <person name="Pangilinan J."/>
            <person name="Riley R."/>
            <person name="Hundley H."/>
            <person name="Na H."/>
            <person name="Barry K."/>
            <person name="Grigoriev I.V."/>
            <person name="Stajich J.E."/>
            <person name="Kennedy P.G."/>
        </authorList>
    </citation>
    <scope>NUCLEOTIDE SEQUENCE</scope>
    <source>
        <strain evidence="2">FC203</strain>
    </source>
</reference>
<dbReference type="EMBL" id="JABBWK010000160">
    <property type="protein sequence ID" value="KAG1889113.1"/>
    <property type="molecule type" value="Genomic_DNA"/>
</dbReference>
<feature type="domain" description="DUF6830" evidence="1">
    <location>
        <begin position="49"/>
        <end position="128"/>
    </location>
</feature>